<name>A0A1S3DUP4_DIACI</name>
<protein>
    <submittedName>
        <fullName evidence="3">Uncharacterized protein LOC103524982</fullName>
    </submittedName>
</protein>
<evidence type="ECO:0000313" key="2">
    <source>
        <dbReference type="Proteomes" id="UP000079169"/>
    </source>
</evidence>
<accession>A0A1S3DUP4</accession>
<dbReference type="RefSeq" id="XP_008488249.1">
    <property type="nucleotide sequence ID" value="XM_008490027.2"/>
</dbReference>
<dbReference type="KEGG" id="dci:103524982"/>
<organism evidence="2 3">
    <name type="scientific">Diaphorina citri</name>
    <name type="common">Asian citrus psyllid</name>
    <dbReference type="NCBI Taxonomy" id="121845"/>
    <lineage>
        <taxon>Eukaryota</taxon>
        <taxon>Metazoa</taxon>
        <taxon>Ecdysozoa</taxon>
        <taxon>Arthropoda</taxon>
        <taxon>Hexapoda</taxon>
        <taxon>Insecta</taxon>
        <taxon>Pterygota</taxon>
        <taxon>Neoptera</taxon>
        <taxon>Paraneoptera</taxon>
        <taxon>Hemiptera</taxon>
        <taxon>Sternorrhyncha</taxon>
        <taxon>Psylloidea</taxon>
        <taxon>Psyllidae</taxon>
        <taxon>Diaphorininae</taxon>
        <taxon>Diaphorina</taxon>
    </lineage>
</organism>
<reference evidence="3" key="1">
    <citation type="submission" date="2025-08" db="UniProtKB">
        <authorList>
            <consortium name="RefSeq"/>
        </authorList>
    </citation>
    <scope>IDENTIFICATION</scope>
</reference>
<keyword evidence="2" id="KW-1185">Reference proteome</keyword>
<proteinExistence type="predicted"/>
<dbReference type="GeneID" id="103524982"/>
<gene>
    <name evidence="3" type="primary">LOC103524982</name>
</gene>
<feature type="compositionally biased region" description="Polar residues" evidence="1">
    <location>
        <begin position="259"/>
        <end position="276"/>
    </location>
</feature>
<dbReference type="Proteomes" id="UP000079169">
    <property type="component" value="Unplaced"/>
</dbReference>
<sequence length="373" mass="42052">MKVPSEESSNSSSGSFDGNDYIKSLLSNDYCLTYSDGLSLDTRSDVLMANEDSSGSRNEEIQKKQIQNIVNAFESYEASNWKQQPVSSLEQTGKEVNDFHDILQWTDVKKEVKQAEEAHVPKKSKFSFVEQFKTHEENKKKSEKCLKANYEARAPDDSLATFMKTLPHYGMNYLLPNEPTEQTGFDYPSETNMESRFELTKVDIQSWLNTHDRPIKSEPGESSCFGIKNNAPEDYYSELFDHLKLDNVNLFSTVPLESPSSTTSSMTVASPISSPTKKLPPMVPGTRKLHSINRSDGHFGHLTPQKIVENLRNFSDGVSSYQHNLFPYTDGSHQNQIVLPKDEGELLNSIVIQRSSAAPAFTDGIPFVEYLFN</sequence>
<evidence type="ECO:0000313" key="3">
    <source>
        <dbReference type="RefSeq" id="XP_008488249.1"/>
    </source>
</evidence>
<dbReference type="AlphaFoldDB" id="A0A1S3DUP4"/>
<dbReference type="PaxDb" id="121845-A0A1S3DUP4"/>
<evidence type="ECO:0000256" key="1">
    <source>
        <dbReference type="SAM" id="MobiDB-lite"/>
    </source>
</evidence>
<feature type="region of interest" description="Disordered" evidence="1">
    <location>
        <begin position="259"/>
        <end position="283"/>
    </location>
</feature>